<dbReference type="InterPro" id="IPR036397">
    <property type="entry name" value="RNaseH_sf"/>
</dbReference>
<dbReference type="InterPro" id="IPR012337">
    <property type="entry name" value="RNaseH-like_sf"/>
</dbReference>
<feature type="domain" description="CCHC-type" evidence="3">
    <location>
        <begin position="42"/>
        <end position="57"/>
    </location>
</feature>
<evidence type="ECO:0000256" key="1">
    <source>
        <dbReference type="PROSITE-ProRule" id="PRU00047"/>
    </source>
</evidence>
<dbReference type="PANTHER" id="PTHR42648:SF25">
    <property type="entry name" value="RNA-DIRECTED DNA POLYMERASE"/>
    <property type="match status" value="1"/>
</dbReference>
<dbReference type="SUPFAM" id="SSF57756">
    <property type="entry name" value="Retrovirus zinc finger-like domains"/>
    <property type="match status" value="1"/>
</dbReference>
<accession>A0A6L2NLC7</accession>
<dbReference type="GO" id="GO:0008270">
    <property type="term" value="F:zinc ion binding"/>
    <property type="evidence" value="ECO:0007669"/>
    <property type="project" value="UniProtKB-KW"/>
</dbReference>
<dbReference type="Pfam" id="PF00098">
    <property type="entry name" value="zf-CCHC"/>
    <property type="match status" value="1"/>
</dbReference>
<dbReference type="PANTHER" id="PTHR42648">
    <property type="entry name" value="TRANSPOSASE, PUTATIVE-RELATED"/>
    <property type="match status" value="1"/>
</dbReference>
<evidence type="ECO:0000259" key="3">
    <source>
        <dbReference type="PROSITE" id="PS50158"/>
    </source>
</evidence>
<keyword evidence="1" id="KW-0479">Metal-binding</keyword>
<dbReference type="InterPro" id="IPR036875">
    <property type="entry name" value="Znf_CCHC_sf"/>
</dbReference>
<name>A0A6L2NLC7_TANCI</name>
<feature type="region of interest" description="Disordered" evidence="2">
    <location>
        <begin position="83"/>
        <end position="102"/>
    </location>
</feature>
<dbReference type="InterPro" id="IPR057670">
    <property type="entry name" value="SH3_retrovirus"/>
</dbReference>
<dbReference type="Gene3D" id="4.10.60.10">
    <property type="entry name" value="Zinc finger, CCHC-type"/>
    <property type="match status" value="1"/>
</dbReference>
<dbReference type="InterPro" id="IPR001878">
    <property type="entry name" value="Znf_CCHC"/>
</dbReference>
<dbReference type="PROSITE" id="PS50158">
    <property type="entry name" value="ZF_CCHC"/>
    <property type="match status" value="1"/>
</dbReference>
<dbReference type="EMBL" id="BKCJ010009321">
    <property type="protein sequence ID" value="GEU86427.1"/>
    <property type="molecule type" value="Genomic_DNA"/>
</dbReference>
<dbReference type="AlphaFoldDB" id="A0A6L2NLC7"/>
<keyword evidence="1" id="KW-0863">Zinc-finger</keyword>
<dbReference type="GO" id="GO:0003676">
    <property type="term" value="F:nucleic acid binding"/>
    <property type="evidence" value="ECO:0007669"/>
    <property type="project" value="InterPro"/>
</dbReference>
<evidence type="ECO:0000313" key="4">
    <source>
        <dbReference type="EMBL" id="GEU86427.1"/>
    </source>
</evidence>
<dbReference type="SMART" id="SM00343">
    <property type="entry name" value="ZnF_C2HC"/>
    <property type="match status" value="1"/>
</dbReference>
<gene>
    <name evidence="4" type="ORF">Tci_058405</name>
</gene>
<proteinExistence type="predicted"/>
<protein>
    <submittedName>
        <fullName evidence="4">Zinc finger, CCHC-type</fullName>
    </submittedName>
</protein>
<organism evidence="4">
    <name type="scientific">Tanacetum cinerariifolium</name>
    <name type="common">Dalmatian daisy</name>
    <name type="synonym">Chrysanthemum cinerariifolium</name>
    <dbReference type="NCBI Taxonomy" id="118510"/>
    <lineage>
        <taxon>Eukaryota</taxon>
        <taxon>Viridiplantae</taxon>
        <taxon>Streptophyta</taxon>
        <taxon>Embryophyta</taxon>
        <taxon>Tracheophyta</taxon>
        <taxon>Spermatophyta</taxon>
        <taxon>Magnoliopsida</taxon>
        <taxon>eudicotyledons</taxon>
        <taxon>Gunneridae</taxon>
        <taxon>Pentapetalae</taxon>
        <taxon>asterids</taxon>
        <taxon>campanulids</taxon>
        <taxon>Asterales</taxon>
        <taxon>Asteraceae</taxon>
        <taxon>Asteroideae</taxon>
        <taxon>Anthemideae</taxon>
        <taxon>Anthemidinae</taxon>
        <taxon>Tanacetum</taxon>
    </lineage>
</organism>
<dbReference type="Pfam" id="PF25597">
    <property type="entry name" value="SH3_retrovirus"/>
    <property type="match status" value="1"/>
</dbReference>
<feature type="compositionally biased region" description="Polar residues" evidence="2">
    <location>
        <begin position="341"/>
        <end position="367"/>
    </location>
</feature>
<reference evidence="4" key="1">
    <citation type="journal article" date="2019" name="Sci. Rep.">
        <title>Draft genome of Tanacetum cinerariifolium, the natural source of mosquito coil.</title>
        <authorList>
            <person name="Yamashiro T."/>
            <person name="Shiraishi A."/>
            <person name="Satake H."/>
            <person name="Nakayama K."/>
        </authorList>
    </citation>
    <scope>NUCLEOTIDE SEQUENCE</scope>
</reference>
<feature type="non-terminal residue" evidence="4">
    <location>
        <position position="1"/>
    </location>
</feature>
<feature type="region of interest" description="Disordered" evidence="2">
    <location>
        <begin position="341"/>
        <end position="413"/>
    </location>
</feature>
<dbReference type="SUPFAM" id="SSF53098">
    <property type="entry name" value="Ribonuclease H-like"/>
    <property type="match status" value="1"/>
</dbReference>
<dbReference type="Gene3D" id="3.30.420.10">
    <property type="entry name" value="Ribonuclease H-like superfamily/Ribonuclease H"/>
    <property type="match status" value="1"/>
</dbReference>
<evidence type="ECO:0000256" key="2">
    <source>
        <dbReference type="SAM" id="MobiDB-lite"/>
    </source>
</evidence>
<dbReference type="InterPro" id="IPR039537">
    <property type="entry name" value="Retrotran_Ty1/copia-like"/>
</dbReference>
<sequence length="552" mass="62947">AADVEATRGHKGSSKIRVEAFMTLRVLLGTADQLGKVFHVSKCYNCNKFGHVRRNCKLKDKGQEQSNLVQEDTEPTLLMAVQEKRDKGKHSRAPFPNQTNTKSSEPLNLVCGDLCGPISPETESGNKYMFLLIDDCTRYMWVYFLKSKDEALETFKEFKLKVENEVGKKLKSLRTDKGVYVLNRVSTKALNDSTPYEALKDRKPMNMPQIFWAEAIRHAVYVLNRVSTKALKDYTPYEALNDIKPNMRYLRVFGCKAYAKVTKPHLKKLDDRSKELVYLGTQPGSKAYRLFDPVTKDMVVSRDVKFKEDKGCDWKGYLDNINPSKPEWRDFIISENQTSSSRIIDEVSTQDSEINNEDSAPSPIQNNAHDDISDDDEIEQPMDNPSTPPPYTYEPNSEDSTEHTSSIASSSRLLDHTPVRGYRNLSEIYNRALEVQKEEPRNYKEAAQDKKWIEAMQIEIDSINKNKTWKLATLPDNQKAIVRMKFAIRISTHSSALVYPSKGGSAQVRFQQQKIALSPYLMLKPIGKHIPSMYLALKTKAVSVISRDPYSD</sequence>
<keyword evidence="1" id="KW-0862">Zinc</keyword>
<comment type="caution">
    <text evidence="4">The sequence shown here is derived from an EMBL/GenBank/DDBJ whole genome shotgun (WGS) entry which is preliminary data.</text>
</comment>